<protein>
    <submittedName>
        <fullName evidence="1">Uncharacterized protein</fullName>
    </submittedName>
</protein>
<evidence type="ECO:0000313" key="1">
    <source>
        <dbReference type="EMBL" id="KAI7726872.1"/>
    </source>
</evidence>
<name>A0AAD5BNX6_AMBAR</name>
<proteinExistence type="predicted"/>
<evidence type="ECO:0000313" key="2">
    <source>
        <dbReference type="Proteomes" id="UP001206925"/>
    </source>
</evidence>
<keyword evidence="2" id="KW-1185">Reference proteome</keyword>
<accession>A0AAD5BNX6</accession>
<sequence length="80" mass="9174">FDDAKMIEEKGGKLCAKGKMEFAEEELMNEFLYTEINLTQGPKRFLLIEDQLIALTGYLSEAPLYNSMPMTMGRLQIINH</sequence>
<comment type="caution">
    <text evidence="1">The sequence shown here is derived from an EMBL/GenBank/DDBJ whole genome shotgun (WGS) entry which is preliminary data.</text>
</comment>
<dbReference type="AlphaFoldDB" id="A0AAD5BNX6"/>
<dbReference type="Proteomes" id="UP001206925">
    <property type="component" value="Unassembled WGS sequence"/>
</dbReference>
<organism evidence="1 2">
    <name type="scientific">Ambrosia artemisiifolia</name>
    <name type="common">Common ragweed</name>
    <dbReference type="NCBI Taxonomy" id="4212"/>
    <lineage>
        <taxon>Eukaryota</taxon>
        <taxon>Viridiplantae</taxon>
        <taxon>Streptophyta</taxon>
        <taxon>Embryophyta</taxon>
        <taxon>Tracheophyta</taxon>
        <taxon>Spermatophyta</taxon>
        <taxon>Magnoliopsida</taxon>
        <taxon>eudicotyledons</taxon>
        <taxon>Gunneridae</taxon>
        <taxon>Pentapetalae</taxon>
        <taxon>asterids</taxon>
        <taxon>campanulids</taxon>
        <taxon>Asterales</taxon>
        <taxon>Asteraceae</taxon>
        <taxon>Asteroideae</taxon>
        <taxon>Heliantheae alliance</taxon>
        <taxon>Heliantheae</taxon>
        <taxon>Ambrosia</taxon>
    </lineage>
</organism>
<reference evidence="1" key="1">
    <citation type="submission" date="2022-06" db="EMBL/GenBank/DDBJ databases">
        <title>Uncovering the hologenomic basis of an extraordinary plant invasion.</title>
        <authorList>
            <person name="Bieker V.C."/>
            <person name="Martin M.D."/>
            <person name="Gilbert T."/>
            <person name="Hodgins K."/>
            <person name="Battlay P."/>
            <person name="Petersen B."/>
            <person name="Wilson J."/>
        </authorList>
    </citation>
    <scope>NUCLEOTIDE SEQUENCE</scope>
    <source>
        <strain evidence="1">AA19_3_7</strain>
        <tissue evidence="1">Leaf</tissue>
    </source>
</reference>
<feature type="non-terminal residue" evidence="1">
    <location>
        <position position="1"/>
    </location>
</feature>
<gene>
    <name evidence="1" type="ORF">M8C21_012346</name>
</gene>
<dbReference type="EMBL" id="JAMZMK010011499">
    <property type="protein sequence ID" value="KAI7726872.1"/>
    <property type="molecule type" value="Genomic_DNA"/>
</dbReference>
<feature type="non-terminal residue" evidence="1">
    <location>
        <position position="80"/>
    </location>
</feature>